<dbReference type="SUPFAM" id="SSF51735">
    <property type="entry name" value="NAD(P)-binding Rossmann-fold domains"/>
    <property type="match status" value="1"/>
</dbReference>
<accession>A0A5C7GK66</accession>
<dbReference type="PANTHER" id="PTHR42760:SF133">
    <property type="entry name" value="3-OXOACYL-[ACYL-CARRIER-PROTEIN] REDUCTASE"/>
    <property type="match status" value="1"/>
</dbReference>
<protein>
    <submittedName>
        <fullName evidence="3">SDR family oxidoreductase</fullName>
    </submittedName>
</protein>
<dbReference type="Proteomes" id="UP000321080">
    <property type="component" value="Unassembled WGS sequence"/>
</dbReference>
<comment type="caution">
    <text evidence="3">The sequence shown here is derived from an EMBL/GenBank/DDBJ whole genome shotgun (WGS) entry which is preliminary data.</text>
</comment>
<reference evidence="3 4" key="1">
    <citation type="submission" date="2019-08" db="EMBL/GenBank/DDBJ databases">
        <title>Seonamhaeicola sediminis sp. nov., isolated from marine sediment.</title>
        <authorList>
            <person name="Cao W.R."/>
        </authorList>
    </citation>
    <scope>NUCLEOTIDE SEQUENCE [LARGE SCALE GENOMIC DNA]</scope>
    <source>
        <strain evidence="3 4">1505</strain>
    </source>
</reference>
<evidence type="ECO:0000313" key="3">
    <source>
        <dbReference type="EMBL" id="TXG38615.1"/>
    </source>
</evidence>
<sequence length="254" mass="26768">MSNLNGKVAVITGATGGIGFQVAKRLGEDGYTVILNGIEDDAGAQRVKELAAAGITAEYYGFDVTKEEEVTSNITKIGEKYGKIDVLVNNAGGLGGRSRFEDMTTEFFRFVMALNLDSAFFASRAAIPFLKKSDNPSIINYTSNAGWNAGGPGAGIYGTSKAAVHTLTRALAKDLAEYGIRANAVSPGTIDTDFHKQIKSTKPEVFASWKNNIMLGRLGQPEEVAGVISFLVSEDAAFVTAETIQVGGGQGLGI</sequence>
<dbReference type="EMBL" id="VRKQ01000008">
    <property type="protein sequence ID" value="TXG38615.1"/>
    <property type="molecule type" value="Genomic_DNA"/>
</dbReference>
<dbReference type="AlphaFoldDB" id="A0A5C7GK66"/>
<comment type="similarity">
    <text evidence="1">Belongs to the short-chain dehydrogenases/reductases (SDR) family.</text>
</comment>
<dbReference type="PANTHER" id="PTHR42760">
    <property type="entry name" value="SHORT-CHAIN DEHYDROGENASES/REDUCTASES FAMILY MEMBER"/>
    <property type="match status" value="1"/>
</dbReference>
<gene>
    <name evidence="3" type="ORF">FUA22_01640</name>
</gene>
<dbReference type="PRINTS" id="PR00080">
    <property type="entry name" value="SDRFAMILY"/>
</dbReference>
<dbReference type="RefSeq" id="WP_147765939.1">
    <property type="nucleotide sequence ID" value="NZ_VRKQ01000008.1"/>
</dbReference>
<keyword evidence="2" id="KW-0560">Oxidoreductase</keyword>
<dbReference type="OrthoDB" id="9803333at2"/>
<organism evidence="3 4">
    <name type="scientific">Seonamhaeicola maritimus</name>
    <dbReference type="NCBI Taxonomy" id="2591822"/>
    <lineage>
        <taxon>Bacteria</taxon>
        <taxon>Pseudomonadati</taxon>
        <taxon>Bacteroidota</taxon>
        <taxon>Flavobacteriia</taxon>
        <taxon>Flavobacteriales</taxon>
        <taxon>Flavobacteriaceae</taxon>
    </lineage>
</organism>
<dbReference type="GO" id="GO:0016616">
    <property type="term" value="F:oxidoreductase activity, acting on the CH-OH group of donors, NAD or NADP as acceptor"/>
    <property type="evidence" value="ECO:0007669"/>
    <property type="project" value="TreeGrafter"/>
</dbReference>
<dbReference type="Gene3D" id="3.40.50.720">
    <property type="entry name" value="NAD(P)-binding Rossmann-like Domain"/>
    <property type="match status" value="1"/>
</dbReference>
<dbReference type="PROSITE" id="PS00061">
    <property type="entry name" value="ADH_SHORT"/>
    <property type="match status" value="1"/>
</dbReference>
<keyword evidence="4" id="KW-1185">Reference proteome</keyword>
<dbReference type="InterPro" id="IPR036291">
    <property type="entry name" value="NAD(P)-bd_dom_sf"/>
</dbReference>
<dbReference type="CDD" id="cd05233">
    <property type="entry name" value="SDR_c"/>
    <property type="match status" value="1"/>
</dbReference>
<dbReference type="PRINTS" id="PR00081">
    <property type="entry name" value="GDHRDH"/>
</dbReference>
<dbReference type="FunFam" id="3.40.50.720:FF:000084">
    <property type="entry name" value="Short-chain dehydrogenase reductase"/>
    <property type="match status" value="1"/>
</dbReference>
<evidence type="ECO:0000313" key="4">
    <source>
        <dbReference type="Proteomes" id="UP000321080"/>
    </source>
</evidence>
<name>A0A5C7GK66_9FLAO</name>
<dbReference type="InterPro" id="IPR020904">
    <property type="entry name" value="Sc_DH/Rdtase_CS"/>
</dbReference>
<proteinExistence type="inferred from homology"/>
<dbReference type="Pfam" id="PF13561">
    <property type="entry name" value="adh_short_C2"/>
    <property type="match status" value="1"/>
</dbReference>
<evidence type="ECO:0000256" key="1">
    <source>
        <dbReference type="ARBA" id="ARBA00006484"/>
    </source>
</evidence>
<evidence type="ECO:0000256" key="2">
    <source>
        <dbReference type="ARBA" id="ARBA00023002"/>
    </source>
</evidence>
<dbReference type="InterPro" id="IPR002347">
    <property type="entry name" value="SDR_fam"/>
</dbReference>